<dbReference type="OrthoDB" id="66418at2759"/>
<reference evidence="11" key="1">
    <citation type="submission" date="2018-11" db="EMBL/GenBank/DDBJ databases">
        <authorList>
            <person name="Alioto T."/>
            <person name="Alioto T."/>
        </authorList>
    </citation>
    <scope>NUCLEOTIDE SEQUENCE</scope>
</reference>
<proteinExistence type="inferred from homology"/>
<evidence type="ECO:0000256" key="6">
    <source>
        <dbReference type="ARBA" id="ARBA00022989"/>
    </source>
</evidence>
<dbReference type="GO" id="GO:0045039">
    <property type="term" value="P:protein insertion into mitochondrial inner membrane"/>
    <property type="evidence" value="ECO:0007669"/>
    <property type="project" value="TreeGrafter"/>
</dbReference>
<keyword evidence="8" id="KW-0472">Membrane</keyword>
<dbReference type="GO" id="GO:0030150">
    <property type="term" value="P:protein import into mitochondrial matrix"/>
    <property type="evidence" value="ECO:0007669"/>
    <property type="project" value="TreeGrafter"/>
</dbReference>
<evidence type="ECO:0000256" key="2">
    <source>
        <dbReference type="ARBA" id="ARBA00022692"/>
    </source>
</evidence>
<dbReference type="PANTHER" id="PTHR46208">
    <property type="entry name" value="MITOCHONDRIAL IMPORT RECEPTOR SUBUNIT TOM70"/>
    <property type="match status" value="1"/>
</dbReference>
<evidence type="ECO:0000256" key="8">
    <source>
        <dbReference type="ARBA" id="ARBA00023136"/>
    </source>
</evidence>
<dbReference type="SUPFAM" id="SSF48452">
    <property type="entry name" value="TPR-like"/>
    <property type="match status" value="1"/>
</dbReference>
<evidence type="ECO:0000256" key="3">
    <source>
        <dbReference type="ARBA" id="ARBA00022737"/>
    </source>
</evidence>
<dbReference type="GO" id="GO:0030943">
    <property type="term" value="F:mitochondrion targeting sequence binding"/>
    <property type="evidence" value="ECO:0007669"/>
    <property type="project" value="TreeGrafter"/>
</dbReference>
<evidence type="ECO:0000256" key="4">
    <source>
        <dbReference type="ARBA" id="ARBA00022787"/>
    </source>
</evidence>
<evidence type="ECO:0000256" key="5">
    <source>
        <dbReference type="ARBA" id="ARBA00022803"/>
    </source>
</evidence>
<dbReference type="InterPro" id="IPR019734">
    <property type="entry name" value="TPR_rpt"/>
</dbReference>
<comment type="subcellular location">
    <subcellularLocation>
        <location evidence="1">Mitochondrion outer membrane</location>
        <topology evidence="1">Single-pass membrane protein</topology>
    </subcellularLocation>
</comment>
<dbReference type="PROSITE" id="PS50005">
    <property type="entry name" value="TPR"/>
    <property type="match status" value="1"/>
</dbReference>
<gene>
    <name evidence="11" type="ORF">MGAL_10B007868</name>
</gene>
<keyword evidence="6" id="KW-1133">Transmembrane helix</keyword>
<dbReference type="EMBL" id="UYJE01009571">
    <property type="protein sequence ID" value="VDI74512.1"/>
    <property type="molecule type" value="Genomic_DNA"/>
</dbReference>
<keyword evidence="7" id="KW-0496">Mitochondrion</keyword>
<protein>
    <submittedName>
        <fullName evidence="11">Mitochondrial import receptor subunit TOM70</fullName>
    </submittedName>
</protein>
<dbReference type="Proteomes" id="UP000596742">
    <property type="component" value="Unassembled WGS sequence"/>
</dbReference>
<keyword evidence="4" id="KW-1000">Mitochondrion outer membrane</keyword>
<keyword evidence="5 10" id="KW-0802">TPR repeat</keyword>
<evidence type="ECO:0000256" key="1">
    <source>
        <dbReference type="ARBA" id="ARBA00004572"/>
    </source>
</evidence>
<dbReference type="Gene3D" id="1.25.40.10">
    <property type="entry name" value="Tetratricopeptide repeat domain"/>
    <property type="match status" value="1"/>
</dbReference>
<comment type="similarity">
    <text evidence="9">Belongs to the Tom70 family.</text>
</comment>
<dbReference type="InterPro" id="IPR011990">
    <property type="entry name" value="TPR-like_helical_dom_sf"/>
</dbReference>
<keyword evidence="11" id="KW-0675">Receptor</keyword>
<evidence type="ECO:0000313" key="11">
    <source>
        <dbReference type="EMBL" id="VDI74512.1"/>
    </source>
</evidence>
<name>A0A8B6H6C9_MYTGA</name>
<evidence type="ECO:0000256" key="7">
    <source>
        <dbReference type="ARBA" id="ARBA00023128"/>
    </source>
</evidence>
<dbReference type="GO" id="GO:0008320">
    <property type="term" value="F:protein transmembrane transporter activity"/>
    <property type="evidence" value="ECO:0007669"/>
    <property type="project" value="TreeGrafter"/>
</dbReference>
<evidence type="ECO:0000256" key="9">
    <source>
        <dbReference type="ARBA" id="ARBA00038030"/>
    </source>
</evidence>
<dbReference type="AlphaFoldDB" id="A0A8B6H6C9"/>
<feature type="repeat" description="TPR" evidence="10">
    <location>
        <begin position="54"/>
        <end position="87"/>
    </location>
</feature>
<keyword evidence="3" id="KW-0677">Repeat</keyword>
<dbReference type="PANTHER" id="PTHR46208:SF1">
    <property type="entry name" value="MITOCHONDRIAL IMPORT RECEPTOR SUBUNIT TOM70"/>
    <property type="match status" value="1"/>
</dbReference>
<keyword evidence="2" id="KW-0812">Transmembrane</keyword>
<comment type="caution">
    <text evidence="11">The sequence shown here is derived from an EMBL/GenBank/DDBJ whole genome shotgun (WGS) entry which is preliminary data.</text>
</comment>
<evidence type="ECO:0000256" key="10">
    <source>
        <dbReference type="PROSITE-ProRule" id="PRU00339"/>
    </source>
</evidence>
<keyword evidence="12" id="KW-1185">Reference proteome</keyword>
<sequence>MFQVIFFKTTDSNRTNQLLLKCFLSWLLQLQWKQDVEEAIKIINQAIDVDNKCEYAYEVLGTLEVQRSNMQKAMDLFQKAIHLSRTESEMAHLYSLLDAAHAQLKVAKNLGITLPGPMGMGMP</sequence>
<accession>A0A8B6H6C9</accession>
<organism evidence="11 12">
    <name type="scientific">Mytilus galloprovincialis</name>
    <name type="common">Mediterranean mussel</name>
    <dbReference type="NCBI Taxonomy" id="29158"/>
    <lineage>
        <taxon>Eukaryota</taxon>
        <taxon>Metazoa</taxon>
        <taxon>Spiralia</taxon>
        <taxon>Lophotrochozoa</taxon>
        <taxon>Mollusca</taxon>
        <taxon>Bivalvia</taxon>
        <taxon>Autobranchia</taxon>
        <taxon>Pteriomorphia</taxon>
        <taxon>Mytilida</taxon>
        <taxon>Mytiloidea</taxon>
        <taxon>Mytilidae</taxon>
        <taxon>Mytilinae</taxon>
        <taxon>Mytilus</taxon>
    </lineage>
</organism>
<dbReference type="GO" id="GO:0005741">
    <property type="term" value="C:mitochondrial outer membrane"/>
    <property type="evidence" value="ECO:0007669"/>
    <property type="project" value="UniProtKB-SubCell"/>
</dbReference>
<evidence type="ECO:0000313" key="12">
    <source>
        <dbReference type="Proteomes" id="UP000596742"/>
    </source>
</evidence>